<dbReference type="EMBL" id="LNQE01000505">
    <property type="protein sequence ID" value="KUG26227.1"/>
    <property type="molecule type" value="Genomic_DNA"/>
</dbReference>
<protein>
    <submittedName>
        <fullName evidence="1">Uncharacterized protein</fullName>
    </submittedName>
</protein>
<evidence type="ECO:0000313" key="1">
    <source>
        <dbReference type="EMBL" id="KUG26227.1"/>
    </source>
</evidence>
<name>A0A0W8G159_9ZZZZ</name>
<dbReference type="AlphaFoldDB" id="A0A0W8G159"/>
<sequence>MGGKATVLLVLGFSLIFLVVGYNFGNLTNRSVDNSVSYFSRTSAYNIAGSGANMALNQIFIDPTWTTGINNLAIGEGLVNVSVTSSSDVLIVTSIGSFNGESSTVIVKLKASNFAKYAWYAGNMSSKVFVTGDTIWGPLHTESKLNIGGSPVFWGKVTALKGMNPSEKNLAKNGYYPEFHGGYESGVSVPIPNNYQFTDQKAAAIDGLASGGASYFTGTDVWLTFNADGTVTYRTGSGSDSSTYSTPITQSLSTFAPNNIIYVGYGNVYTSGTVNGRITIAAGESSGSGHGNVYLVDDLVYTQPPMIWDPSINNYVVNEASTDMLGILASNNVRIANTTANVQDKDINLHAAIFAAQGGFEMDDKTIPPSGTLKLMGSAVAAKEEQIAIADNSGNITNGYKRHVVYDERMLTTVPPLFPTTDQFEIISWYE</sequence>
<accession>A0A0W8G159</accession>
<organism evidence="1">
    <name type="scientific">hydrocarbon metagenome</name>
    <dbReference type="NCBI Taxonomy" id="938273"/>
    <lineage>
        <taxon>unclassified sequences</taxon>
        <taxon>metagenomes</taxon>
        <taxon>ecological metagenomes</taxon>
    </lineage>
</organism>
<proteinExistence type="predicted"/>
<gene>
    <name evidence="1" type="ORF">ASZ90_003938</name>
</gene>
<comment type="caution">
    <text evidence="1">The sequence shown here is derived from an EMBL/GenBank/DDBJ whole genome shotgun (WGS) entry which is preliminary data.</text>
</comment>
<reference evidence="1" key="1">
    <citation type="journal article" date="2015" name="Proc. Natl. Acad. Sci. U.S.A.">
        <title>Networks of energetic and metabolic interactions define dynamics in microbial communities.</title>
        <authorList>
            <person name="Embree M."/>
            <person name="Liu J.K."/>
            <person name="Al-Bassam M.M."/>
            <person name="Zengler K."/>
        </authorList>
    </citation>
    <scope>NUCLEOTIDE SEQUENCE</scope>
</reference>